<dbReference type="InterPro" id="IPR013108">
    <property type="entry name" value="Amidohydro_3"/>
</dbReference>
<dbReference type="InterPro" id="IPR011059">
    <property type="entry name" value="Metal-dep_hydrolase_composite"/>
</dbReference>
<dbReference type="GO" id="GO:0016810">
    <property type="term" value="F:hydrolase activity, acting on carbon-nitrogen (but not peptide) bonds"/>
    <property type="evidence" value="ECO:0007669"/>
    <property type="project" value="InterPro"/>
</dbReference>
<comment type="caution">
    <text evidence="2">The sequence shown here is derived from an EMBL/GenBank/DDBJ whole genome shotgun (WGS) entry which is preliminary data.</text>
</comment>
<evidence type="ECO:0000313" key="2">
    <source>
        <dbReference type="EMBL" id="MCD5314712.1"/>
    </source>
</evidence>
<dbReference type="SUPFAM" id="SSF51556">
    <property type="entry name" value="Metallo-dependent hydrolases"/>
    <property type="match status" value="1"/>
</dbReference>
<reference evidence="2" key="1">
    <citation type="submission" date="2021-11" db="EMBL/GenBank/DDBJ databases">
        <title>Streptomyces corallinus and Kineosporia corallina sp. nov., two new coral-derived marine actinobacteria.</title>
        <authorList>
            <person name="Buangrab K."/>
            <person name="Sutthacheep M."/>
            <person name="Yeemin T."/>
            <person name="Harunari E."/>
            <person name="Igarashi Y."/>
            <person name="Sripreechasak P."/>
            <person name="Kanchanasin P."/>
            <person name="Tanasupawat S."/>
            <person name="Phongsopitanun W."/>
        </authorList>
    </citation>
    <scope>NUCLEOTIDE SEQUENCE</scope>
    <source>
        <strain evidence="2">JCM 31032</strain>
    </source>
</reference>
<dbReference type="Pfam" id="PF07969">
    <property type="entry name" value="Amidohydro_3"/>
    <property type="match status" value="1"/>
</dbReference>
<dbReference type="Gene3D" id="2.30.40.10">
    <property type="entry name" value="Urease, subunit C, domain 1"/>
    <property type="match status" value="1"/>
</dbReference>
<dbReference type="AlphaFoldDB" id="A0A9X1SW62"/>
<evidence type="ECO:0000259" key="1">
    <source>
        <dbReference type="Pfam" id="PF07969"/>
    </source>
</evidence>
<dbReference type="EMBL" id="JAJOMB010000018">
    <property type="protein sequence ID" value="MCD5314712.1"/>
    <property type="molecule type" value="Genomic_DNA"/>
</dbReference>
<dbReference type="RefSeq" id="WP_231447493.1">
    <property type="nucleotide sequence ID" value="NZ_JAJOMB010000018.1"/>
</dbReference>
<dbReference type="Gene3D" id="3.10.310.70">
    <property type="match status" value="1"/>
</dbReference>
<gene>
    <name evidence="2" type="ORF">LR394_27795</name>
</gene>
<protein>
    <submittedName>
        <fullName evidence="2">Amidohydrolase family protein</fullName>
    </submittedName>
</protein>
<dbReference type="Gene3D" id="3.20.20.140">
    <property type="entry name" value="Metal-dependent hydrolases"/>
    <property type="match status" value="2"/>
</dbReference>
<dbReference type="PANTHER" id="PTHR22642">
    <property type="entry name" value="IMIDAZOLONEPROPIONASE"/>
    <property type="match status" value="1"/>
</dbReference>
<keyword evidence="3" id="KW-1185">Reference proteome</keyword>
<dbReference type="SUPFAM" id="SSF51338">
    <property type="entry name" value="Composite domain of metallo-dependent hydrolases"/>
    <property type="match status" value="1"/>
</dbReference>
<proteinExistence type="predicted"/>
<dbReference type="Proteomes" id="UP001138997">
    <property type="component" value="Unassembled WGS sequence"/>
</dbReference>
<accession>A0A9X1SW62</accession>
<sequence>MSVLVLSNARLLQSEELVDVVVTDARVSAIVPAGTTIVEARRRIDLGGRIVAPGLWDEHLHFTQWTIQQSRLDLTATTSAADVLDKVRQGLGAFQGEFLSGYGFRDGTWPEPPTLAGLDAVTGAVPVVLISGDLHCAWMNTAAAGRLGAEPDEFGLVRESAWFEAGRALVQAAPPTLAQYRAAAQAAAARGVVGVVEFENEDNITDWPARAAQGVDSLRVEVAVWPQRMPKAIADGYRTGDVLDEQGLITMGRLKVVVDGSLNTRTALCWEPYPGLEHDLVHGCGVATVTPAHLRELLVQARDHGVQAAVHAIGDRANSEVIGVFGELGMPGTIEHAQLVDEADFARFAELDLVASIQPEHAMDDRDVADRHWAGRTGRAFAYGSLHRAGATLRLGSDAPVAPLDPWFAIAAATSRSRDGRDAWHPEQCLPLDVALASSMRGRLRPEVGDVADLVVLDADPFTVGPDELRRMPVAATLVGGRFTHDRLGAGADA</sequence>
<evidence type="ECO:0000313" key="3">
    <source>
        <dbReference type="Proteomes" id="UP001138997"/>
    </source>
</evidence>
<feature type="domain" description="Amidohydrolase 3" evidence="1">
    <location>
        <begin position="44"/>
        <end position="484"/>
    </location>
</feature>
<name>A0A9X1SW62_9ACTN</name>
<dbReference type="InterPro" id="IPR032466">
    <property type="entry name" value="Metal_Hydrolase"/>
</dbReference>
<organism evidence="2 3">
    <name type="scientific">Kineosporia babensis</name>
    <dbReference type="NCBI Taxonomy" id="499548"/>
    <lineage>
        <taxon>Bacteria</taxon>
        <taxon>Bacillati</taxon>
        <taxon>Actinomycetota</taxon>
        <taxon>Actinomycetes</taxon>
        <taxon>Kineosporiales</taxon>
        <taxon>Kineosporiaceae</taxon>
        <taxon>Kineosporia</taxon>
    </lineage>
</organism>
<dbReference type="PANTHER" id="PTHR22642:SF2">
    <property type="entry name" value="PROTEIN LONG AFTER FAR-RED 3"/>
    <property type="match status" value="1"/>
</dbReference>